<accession>A0A3P6VCF1</accession>
<reference evidence="1 2" key="1">
    <citation type="submission" date="2018-08" db="EMBL/GenBank/DDBJ databases">
        <authorList>
            <person name="Laetsch R D."/>
            <person name="Stevens L."/>
            <person name="Kumar S."/>
            <person name="Blaxter L. M."/>
        </authorList>
    </citation>
    <scope>NUCLEOTIDE SEQUENCE [LARGE SCALE GENOMIC DNA]</scope>
</reference>
<evidence type="ECO:0000313" key="2">
    <source>
        <dbReference type="Proteomes" id="UP000277928"/>
    </source>
</evidence>
<dbReference type="Proteomes" id="UP000277928">
    <property type="component" value="Unassembled WGS sequence"/>
</dbReference>
<gene>
    <name evidence="1" type="ORF">NLS_LOCUS8243</name>
</gene>
<proteinExistence type="predicted"/>
<dbReference type="AlphaFoldDB" id="A0A3P6VCF1"/>
<dbReference type="OMA" id="LWHQYLS"/>
<keyword evidence="2" id="KW-1185">Reference proteome</keyword>
<sequence length="130" mass="15149">MFLVPNCQPATELYGLLDVKLHRGAEKLQTTEALEHRLHLLGVKNSIVQENVDVKTTSEANNSNRQITTVAHSFPFKPKKFEQIKLEENEMIKKKCSIRSWLWQQYLSQHGNCSLCERPLNGLHEFYQRQ</sequence>
<protein>
    <submittedName>
        <fullName evidence="1">Uncharacterized protein</fullName>
    </submittedName>
</protein>
<dbReference type="EMBL" id="UYRX01000997">
    <property type="protein sequence ID" value="VDK87594.1"/>
    <property type="molecule type" value="Genomic_DNA"/>
</dbReference>
<organism evidence="1 2">
    <name type="scientific">Litomosoides sigmodontis</name>
    <name type="common">Filarial nematode worm</name>
    <dbReference type="NCBI Taxonomy" id="42156"/>
    <lineage>
        <taxon>Eukaryota</taxon>
        <taxon>Metazoa</taxon>
        <taxon>Ecdysozoa</taxon>
        <taxon>Nematoda</taxon>
        <taxon>Chromadorea</taxon>
        <taxon>Rhabditida</taxon>
        <taxon>Spirurina</taxon>
        <taxon>Spiruromorpha</taxon>
        <taxon>Filarioidea</taxon>
        <taxon>Onchocercidae</taxon>
        <taxon>Litomosoides</taxon>
    </lineage>
</organism>
<evidence type="ECO:0000313" key="1">
    <source>
        <dbReference type="EMBL" id="VDK87594.1"/>
    </source>
</evidence>
<dbReference type="OrthoDB" id="5846578at2759"/>
<name>A0A3P6VCF1_LITSI</name>